<sequence length="92" mass="10221">VELLLTAQLAYNSTKSATTKHSPHYANYGYEPTAHRDPKDIESIAVGADDKAKLMRELHEELSKNIAQQNLTTSKAANKLRIKGPIFKKGDK</sequence>
<dbReference type="HOGENOM" id="CLU_187295_0_0_1"/>
<dbReference type="OrthoDB" id="3689183at2759"/>
<dbReference type="Gene3D" id="3.30.420.10">
    <property type="entry name" value="Ribonuclease H-like superfamily/Ribonuclease H"/>
    <property type="match status" value="1"/>
</dbReference>
<protein>
    <submittedName>
        <fullName evidence="2">Uncharacterized protein</fullName>
    </submittedName>
</protein>
<accession>M2T569</accession>
<organism evidence="2 3">
    <name type="scientific">Cochliobolus sativus (strain ND90Pr / ATCC 201652)</name>
    <name type="common">Common root rot and spot blotch fungus</name>
    <name type="synonym">Bipolaris sorokiniana</name>
    <dbReference type="NCBI Taxonomy" id="665912"/>
    <lineage>
        <taxon>Eukaryota</taxon>
        <taxon>Fungi</taxon>
        <taxon>Dikarya</taxon>
        <taxon>Ascomycota</taxon>
        <taxon>Pezizomycotina</taxon>
        <taxon>Dothideomycetes</taxon>
        <taxon>Pleosporomycetidae</taxon>
        <taxon>Pleosporales</taxon>
        <taxon>Pleosporineae</taxon>
        <taxon>Pleosporaceae</taxon>
        <taxon>Bipolaris</taxon>
    </lineage>
</organism>
<keyword evidence="3" id="KW-1185">Reference proteome</keyword>
<name>M2T569_COCSN</name>
<evidence type="ECO:0000313" key="2">
    <source>
        <dbReference type="EMBL" id="EMD64122.1"/>
    </source>
</evidence>
<feature type="non-terminal residue" evidence="2">
    <location>
        <position position="1"/>
    </location>
</feature>
<dbReference type="EMBL" id="KB445643">
    <property type="protein sequence ID" value="EMD64122.1"/>
    <property type="molecule type" value="Genomic_DNA"/>
</dbReference>
<dbReference type="AlphaFoldDB" id="M2T569"/>
<dbReference type="KEGG" id="bsc:COCSADRAFT_36698"/>
<gene>
    <name evidence="2" type="ORF">COCSADRAFT_36698</name>
</gene>
<evidence type="ECO:0000256" key="1">
    <source>
        <dbReference type="SAM" id="MobiDB-lite"/>
    </source>
</evidence>
<dbReference type="GeneID" id="19138801"/>
<reference evidence="3" key="2">
    <citation type="journal article" date="2013" name="PLoS Genet.">
        <title>Comparative genome structure, secondary metabolite, and effector coding capacity across Cochliobolus pathogens.</title>
        <authorList>
            <person name="Condon B.J."/>
            <person name="Leng Y."/>
            <person name="Wu D."/>
            <person name="Bushley K.E."/>
            <person name="Ohm R.A."/>
            <person name="Otillar R."/>
            <person name="Martin J."/>
            <person name="Schackwitz W."/>
            <person name="Grimwood J."/>
            <person name="MohdZainudin N."/>
            <person name="Xue C."/>
            <person name="Wang R."/>
            <person name="Manning V.A."/>
            <person name="Dhillon B."/>
            <person name="Tu Z.J."/>
            <person name="Steffenson B.J."/>
            <person name="Salamov A."/>
            <person name="Sun H."/>
            <person name="Lowry S."/>
            <person name="LaButti K."/>
            <person name="Han J."/>
            <person name="Copeland A."/>
            <person name="Lindquist E."/>
            <person name="Barry K."/>
            <person name="Schmutz J."/>
            <person name="Baker S.E."/>
            <person name="Ciuffetti L.M."/>
            <person name="Grigoriev I.V."/>
            <person name="Zhong S."/>
            <person name="Turgeon B.G."/>
        </authorList>
    </citation>
    <scope>NUCLEOTIDE SEQUENCE [LARGE SCALE GENOMIC DNA]</scope>
    <source>
        <strain evidence="3">ND90Pr / ATCC 201652</strain>
    </source>
</reference>
<dbReference type="InterPro" id="IPR036397">
    <property type="entry name" value="RNaseH_sf"/>
</dbReference>
<dbReference type="GO" id="GO:0003676">
    <property type="term" value="F:nucleic acid binding"/>
    <property type="evidence" value="ECO:0007669"/>
    <property type="project" value="InterPro"/>
</dbReference>
<evidence type="ECO:0000313" key="3">
    <source>
        <dbReference type="Proteomes" id="UP000016934"/>
    </source>
</evidence>
<feature type="region of interest" description="Disordered" evidence="1">
    <location>
        <begin position="15"/>
        <end position="36"/>
    </location>
</feature>
<dbReference type="RefSeq" id="XP_007699773.1">
    <property type="nucleotide sequence ID" value="XM_007701583.1"/>
</dbReference>
<feature type="non-terminal residue" evidence="2">
    <location>
        <position position="92"/>
    </location>
</feature>
<reference evidence="2 3" key="1">
    <citation type="journal article" date="2012" name="PLoS Pathog.">
        <title>Diverse lifestyles and strategies of plant pathogenesis encoded in the genomes of eighteen Dothideomycetes fungi.</title>
        <authorList>
            <person name="Ohm R.A."/>
            <person name="Feau N."/>
            <person name="Henrissat B."/>
            <person name="Schoch C.L."/>
            <person name="Horwitz B.A."/>
            <person name="Barry K.W."/>
            <person name="Condon B.J."/>
            <person name="Copeland A.C."/>
            <person name="Dhillon B."/>
            <person name="Glaser F."/>
            <person name="Hesse C.N."/>
            <person name="Kosti I."/>
            <person name="LaButti K."/>
            <person name="Lindquist E.A."/>
            <person name="Lucas S."/>
            <person name="Salamov A.A."/>
            <person name="Bradshaw R.E."/>
            <person name="Ciuffetti L."/>
            <person name="Hamelin R.C."/>
            <person name="Kema G.H.J."/>
            <person name="Lawrence C."/>
            <person name="Scott J.A."/>
            <person name="Spatafora J.W."/>
            <person name="Turgeon B.G."/>
            <person name="de Wit P.J.G.M."/>
            <person name="Zhong S."/>
            <person name="Goodwin S.B."/>
            <person name="Grigoriev I.V."/>
        </authorList>
    </citation>
    <scope>NUCLEOTIDE SEQUENCE [LARGE SCALE GENOMIC DNA]</scope>
    <source>
        <strain evidence="3">ND90Pr / ATCC 201652</strain>
    </source>
</reference>
<dbReference type="Proteomes" id="UP000016934">
    <property type="component" value="Unassembled WGS sequence"/>
</dbReference>
<proteinExistence type="predicted"/>